<accession>A0ABN3ZY14</accession>
<sequence length="309" mass="36325">MLHNGKRKKRFCLHISDKRGERPMDTVTFSMPPLPVFIKGAESVFLEGKKHFRRTFSVFDLLYVKRGCLYMTENGREFAVGSGHYLLLIPGREHYGHRPCEERTELVWLHFLLPDFAVVSDCGVSRQIVIEKEATYTEPIQYRLSIRQYGEVKQRERVEQLLSQIVEQNIRRDIDQPLRQLLLFIEFLWHLQKQELSVPSASEQISAAVVAYIEKHFSEPITLDMLAQELRFHPDYITRCMQKTMGMGFSRYLAHYRLSKAKQWLAETNETIEAIAKRVGIDDGAYFSRLFKKMEGITPTEYRRMARRN</sequence>
<dbReference type="PRINTS" id="PR00032">
    <property type="entry name" value="HTHARAC"/>
</dbReference>
<dbReference type="InterPro" id="IPR020449">
    <property type="entry name" value="Tscrpt_reg_AraC-type_HTH"/>
</dbReference>
<reference evidence="5 6" key="1">
    <citation type="submission" date="2011-11" db="EMBL/GenBank/DDBJ databases">
        <title>Complete genome sequence of thermophilic Geobacillus thermoleovorans CCB_US3_UF5.</title>
        <authorList>
            <person name="Muhd Sakaff M.K.L."/>
            <person name="Abdul Rahman A.Y."/>
            <person name="Saito J.A."/>
            <person name="Hou S."/>
            <person name="Alam M."/>
        </authorList>
    </citation>
    <scope>NUCLEOTIDE SEQUENCE [LARGE SCALE GENOMIC DNA]</scope>
    <source>
        <strain evidence="5 6">CCB_US3_UF5</strain>
    </source>
</reference>
<evidence type="ECO:0000313" key="5">
    <source>
        <dbReference type="EMBL" id="AEV18104.1"/>
    </source>
</evidence>
<dbReference type="Gene3D" id="1.10.10.60">
    <property type="entry name" value="Homeodomain-like"/>
    <property type="match status" value="2"/>
</dbReference>
<dbReference type="SUPFAM" id="SSF51215">
    <property type="entry name" value="Regulatory protein AraC"/>
    <property type="match status" value="1"/>
</dbReference>
<dbReference type="InterPro" id="IPR003313">
    <property type="entry name" value="AraC-bd"/>
</dbReference>
<dbReference type="EMBL" id="CP003125">
    <property type="protein sequence ID" value="AEV18104.1"/>
    <property type="molecule type" value="Genomic_DNA"/>
</dbReference>
<dbReference type="Pfam" id="PF12833">
    <property type="entry name" value="HTH_18"/>
    <property type="match status" value="1"/>
</dbReference>
<dbReference type="InterPro" id="IPR018060">
    <property type="entry name" value="HTH_AraC"/>
</dbReference>
<dbReference type="PANTHER" id="PTHR43280:SF30">
    <property type="entry name" value="MMSAB OPERON REGULATORY PROTEIN"/>
    <property type="match status" value="1"/>
</dbReference>
<evidence type="ECO:0000256" key="2">
    <source>
        <dbReference type="ARBA" id="ARBA00023125"/>
    </source>
</evidence>
<proteinExistence type="predicted"/>
<organism evidence="5 6">
    <name type="scientific">Geobacillus thermoleovorans CCB_US3_UF5</name>
    <dbReference type="NCBI Taxonomy" id="1111068"/>
    <lineage>
        <taxon>Bacteria</taxon>
        <taxon>Bacillati</taxon>
        <taxon>Bacillota</taxon>
        <taxon>Bacilli</taxon>
        <taxon>Bacillales</taxon>
        <taxon>Anoxybacillaceae</taxon>
        <taxon>Geobacillus</taxon>
        <taxon>Geobacillus thermoleovorans group</taxon>
    </lineage>
</organism>
<feature type="domain" description="HTH araC/xylS-type" evidence="4">
    <location>
        <begin position="207"/>
        <end position="305"/>
    </location>
</feature>
<evidence type="ECO:0000256" key="3">
    <source>
        <dbReference type="ARBA" id="ARBA00023163"/>
    </source>
</evidence>
<dbReference type="Pfam" id="PF02311">
    <property type="entry name" value="AraC_binding"/>
    <property type="match status" value="1"/>
</dbReference>
<name>A0ABN3ZY14_GEOTH</name>
<keyword evidence="6" id="KW-1185">Reference proteome</keyword>
<dbReference type="Proteomes" id="UP000005636">
    <property type="component" value="Chromosome"/>
</dbReference>
<dbReference type="InterPro" id="IPR037923">
    <property type="entry name" value="HTH-like"/>
</dbReference>
<dbReference type="PROSITE" id="PS01124">
    <property type="entry name" value="HTH_ARAC_FAMILY_2"/>
    <property type="match status" value="1"/>
</dbReference>
<dbReference type="InterPro" id="IPR009057">
    <property type="entry name" value="Homeodomain-like_sf"/>
</dbReference>
<dbReference type="SMART" id="SM00342">
    <property type="entry name" value="HTH_ARAC"/>
    <property type="match status" value="1"/>
</dbReference>
<evidence type="ECO:0000313" key="6">
    <source>
        <dbReference type="Proteomes" id="UP000005636"/>
    </source>
</evidence>
<keyword evidence="3" id="KW-0804">Transcription</keyword>
<dbReference type="PANTHER" id="PTHR43280">
    <property type="entry name" value="ARAC-FAMILY TRANSCRIPTIONAL REGULATOR"/>
    <property type="match status" value="1"/>
</dbReference>
<keyword evidence="2" id="KW-0238">DNA-binding</keyword>
<evidence type="ECO:0000259" key="4">
    <source>
        <dbReference type="PROSITE" id="PS01124"/>
    </source>
</evidence>
<gene>
    <name evidence="5" type="ORF">GTCCBUS3UF5_7810</name>
</gene>
<keyword evidence="1" id="KW-0805">Transcription regulation</keyword>
<evidence type="ECO:0000256" key="1">
    <source>
        <dbReference type="ARBA" id="ARBA00023015"/>
    </source>
</evidence>
<dbReference type="SUPFAM" id="SSF46689">
    <property type="entry name" value="Homeodomain-like"/>
    <property type="match status" value="2"/>
</dbReference>
<protein>
    <submittedName>
        <fullName evidence="5">Transcriptional regulator, AraC</fullName>
    </submittedName>
</protein>